<dbReference type="AlphaFoldDB" id="A0A2B8B6N9"/>
<gene>
    <name evidence="2" type="ORF">CRT60_27515</name>
</gene>
<evidence type="ECO:0000259" key="1">
    <source>
        <dbReference type="PROSITE" id="PS51819"/>
    </source>
</evidence>
<dbReference type="RefSeq" id="WP_098739676.1">
    <property type="nucleotide sequence ID" value="NZ_PDKW01000043.1"/>
</dbReference>
<name>A0A2B8B6N9_9PROT</name>
<keyword evidence="3" id="KW-1185">Reference proteome</keyword>
<feature type="domain" description="VOC" evidence="1">
    <location>
        <begin position="8"/>
        <end position="148"/>
    </location>
</feature>
<dbReference type="PANTHER" id="PTHR40265:SF1">
    <property type="entry name" value="GLYOXALASE-LIKE DOMAIN-CONTAINING PROTEIN"/>
    <property type="match status" value="1"/>
</dbReference>
<dbReference type="Pfam" id="PF13468">
    <property type="entry name" value="Glyoxalase_3"/>
    <property type="match status" value="1"/>
</dbReference>
<dbReference type="Proteomes" id="UP000225379">
    <property type="component" value="Unassembled WGS sequence"/>
</dbReference>
<protein>
    <recommendedName>
        <fullName evidence="1">VOC domain-containing protein</fullName>
    </recommendedName>
</protein>
<dbReference type="SUPFAM" id="SSF54593">
    <property type="entry name" value="Glyoxalase/Bleomycin resistance protein/Dihydroxybiphenyl dioxygenase"/>
    <property type="match status" value="1"/>
</dbReference>
<dbReference type="InterPro" id="IPR037523">
    <property type="entry name" value="VOC_core"/>
</dbReference>
<dbReference type="InterPro" id="IPR025870">
    <property type="entry name" value="Glyoxalase-like_dom"/>
</dbReference>
<accession>A0A2B8B6N9</accession>
<organism evidence="2 3">
    <name type="scientific">Azospirillum palustre</name>
    <dbReference type="NCBI Taxonomy" id="2044885"/>
    <lineage>
        <taxon>Bacteria</taxon>
        <taxon>Pseudomonadati</taxon>
        <taxon>Pseudomonadota</taxon>
        <taxon>Alphaproteobacteria</taxon>
        <taxon>Rhodospirillales</taxon>
        <taxon>Azospirillaceae</taxon>
        <taxon>Azospirillum</taxon>
    </lineage>
</organism>
<comment type="caution">
    <text evidence="2">The sequence shown here is derived from an EMBL/GenBank/DDBJ whole genome shotgun (WGS) entry which is preliminary data.</text>
</comment>
<evidence type="ECO:0000313" key="2">
    <source>
        <dbReference type="EMBL" id="PGH53615.1"/>
    </source>
</evidence>
<dbReference type="Gene3D" id="3.10.180.10">
    <property type="entry name" value="2,3-Dihydroxybiphenyl 1,2-Dioxygenase, domain 1"/>
    <property type="match status" value="1"/>
</dbReference>
<proteinExistence type="predicted"/>
<sequence>MSIDGITGLDHLVIATRDLDAARDAYARLGFTVTPRGHHTQLKSANHTILFPTGTYLELLGIEEQRPVNAHYSAFLRQREGIAAIALKTPDARAAVGPLTAAGFPVSEPVDFGRPVELPGGSRDATFTITQIDPASTPAGRVFLCQHHTPDLVWRPDQLEHANSATGLEALVIAAADPDAVAAAYAALLGGTVAHRGSTRVVVPAGSGDGQVPVLVATPDRLHWAWTADPAFATATLPFFAGFVVRVADPVKAQQALQKSKFPTVVGEGVMRVGSGSACGAMIAFAQDFDLDSLIP</sequence>
<evidence type="ECO:0000313" key="3">
    <source>
        <dbReference type="Proteomes" id="UP000225379"/>
    </source>
</evidence>
<dbReference type="EMBL" id="PDKW01000043">
    <property type="protein sequence ID" value="PGH53615.1"/>
    <property type="molecule type" value="Genomic_DNA"/>
</dbReference>
<dbReference type="OrthoDB" id="9812467at2"/>
<dbReference type="InterPro" id="IPR029068">
    <property type="entry name" value="Glyas_Bleomycin-R_OHBP_Dase"/>
</dbReference>
<reference evidence="3" key="1">
    <citation type="submission" date="2017-10" db="EMBL/GenBank/DDBJ databases">
        <authorList>
            <person name="Kravchenko I.K."/>
            <person name="Grouzdev D.S."/>
        </authorList>
    </citation>
    <scope>NUCLEOTIDE SEQUENCE [LARGE SCALE GENOMIC DNA]</scope>
    <source>
        <strain evidence="3">B2</strain>
    </source>
</reference>
<dbReference type="PROSITE" id="PS51819">
    <property type="entry name" value="VOC"/>
    <property type="match status" value="1"/>
</dbReference>
<dbReference type="PANTHER" id="PTHR40265">
    <property type="entry name" value="BLL2707 PROTEIN"/>
    <property type="match status" value="1"/>
</dbReference>